<evidence type="ECO:0000256" key="1">
    <source>
        <dbReference type="ARBA" id="ARBA00004048"/>
    </source>
</evidence>
<evidence type="ECO:0000256" key="4">
    <source>
        <dbReference type="ARBA" id="ARBA00011738"/>
    </source>
</evidence>
<dbReference type="InterPro" id="IPR025986">
    <property type="entry name" value="RPAP3-like_C"/>
</dbReference>
<evidence type="ECO:0000256" key="2">
    <source>
        <dbReference type="ARBA" id="ARBA00004230"/>
    </source>
</evidence>
<comment type="subunit">
    <text evidence="4">Homodimer.</text>
</comment>
<dbReference type="Pfam" id="PF15867">
    <property type="entry name" value="Dynein_attach_N"/>
    <property type="match status" value="1"/>
</dbReference>
<dbReference type="GO" id="GO:0005576">
    <property type="term" value="C:extracellular region"/>
    <property type="evidence" value="ECO:0007669"/>
    <property type="project" value="GOC"/>
</dbReference>
<dbReference type="InterPro" id="IPR031733">
    <property type="entry name" value="Dynein_attach_N"/>
</dbReference>
<evidence type="ECO:0000259" key="12">
    <source>
        <dbReference type="Pfam" id="PF13877"/>
    </source>
</evidence>
<dbReference type="GO" id="GO:0003351">
    <property type="term" value="P:epithelial cilium movement involved in extracellular fluid movement"/>
    <property type="evidence" value="ECO:0007669"/>
    <property type="project" value="TreeGrafter"/>
</dbReference>
<evidence type="ECO:0000256" key="9">
    <source>
        <dbReference type="ARBA" id="ARBA00023273"/>
    </source>
</evidence>
<organism evidence="14 15">
    <name type="scientific">Adiantum capillus-veneris</name>
    <name type="common">Maidenhair fern</name>
    <dbReference type="NCBI Taxonomy" id="13818"/>
    <lineage>
        <taxon>Eukaryota</taxon>
        <taxon>Viridiplantae</taxon>
        <taxon>Streptophyta</taxon>
        <taxon>Embryophyta</taxon>
        <taxon>Tracheophyta</taxon>
        <taxon>Polypodiopsida</taxon>
        <taxon>Polypodiidae</taxon>
        <taxon>Polypodiales</taxon>
        <taxon>Pteridineae</taxon>
        <taxon>Pteridaceae</taxon>
        <taxon>Vittarioideae</taxon>
        <taxon>Adiantum</taxon>
    </lineage>
</organism>
<feature type="domain" description="Dynein attachment factor N-terminal" evidence="13">
    <location>
        <begin position="16"/>
        <end position="69"/>
    </location>
</feature>
<feature type="compositionally biased region" description="Basic and acidic residues" evidence="11">
    <location>
        <begin position="14"/>
        <end position="35"/>
    </location>
</feature>
<keyword evidence="7" id="KW-0282">Flagellum</keyword>
<comment type="similarity">
    <text evidence="10">Belongs to the DNAAF19/PR46b family.</text>
</comment>
<accession>A0A9D4U2F3</accession>
<dbReference type="Proteomes" id="UP000886520">
    <property type="component" value="Chromosome 24"/>
</dbReference>
<dbReference type="Pfam" id="PF13877">
    <property type="entry name" value="RPAP3_C"/>
    <property type="match status" value="1"/>
</dbReference>
<evidence type="ECO:0000256" key="10">
    <source>
        <dbReference type="ARBA" id="ARBA00049986"/>
    </source>
</evidence>
<comment type="function">
    <text evidence="1">Dynein-attachment factor required for cilia motility.</text>
</comment>
<keyword evidence="5" id="KW-0963">Cytoplasm</keyword>
<evidence type="ECO:0000256" key="6">
    <source>
        <dbReference type="ARBA" id="ARBA00022794"/>
    </source>
</evidence>
<protein>
    <submittedName>
        <fullName evidence="14">Uncharacterized protein</fullName>
    </submittedName>
</protein>
<keyword evidence="9" id="KW-0966">Cell projection</keyword>
<dbReference type="OrthoDB" id="1929773at2759"/>
<evidence type="ECO:0000256" key="3">
    <source>
        <dbReference type="ARBA" id="ARBA00004496"/>
    </source>
</evidence>
<evidence type="ECO:0000259" key="13">
    <source>
        <dbReference type="Pfam" id="PF15867"/>
    </source>
</evidence>
<dbReference type="GO" id="GO:0031514">
    <property type="term" value="C:motile cilium"/>
    <property type="evidence" value="ECO:0007669"/>
    <property type="project" value="UniProtKB-SubCell"/>
</dbReference>
<dbReference type="GO" id="GO:0036159">
    <property type="term" value="P:inner dynein arm assembly"/>
    <property type="evidence" value="ECO:0007669"/>
    <property type="project" value="TreeGrafter"/>
</dbReference>
<evidence type="ECO:0000256" key="7">
    <source>
        <dbReference type="ARBA" id="ARBA00022846"/>
    </source>
</evidence>
<evidence type="ECO:0000256" key="5">
    <source>
        <dbReference type="ARBA" id="ARBA00022490"/>
    </source>
</evidence>
<feature type="region of interest" description="Disordered" evidence="11">
    <location>
        <begin position="1"/>
        <end position="37"/>
    </location>
</feature>
<dbReference type="InterPro" id="IPR042422">
    <property type="entry name" value="CC103"/>
</dbReference>
<evidence type="ECO:0000313" key="15">
    <source>
        <dbReference type="Proteomes" id="UP000886520"/>
    </source>
</evidence>
<keyword evidence="8" id="KW-0969">Cilium</keyword>
<keyword evidence="6" id="KW-0970">Cilium biogenesis/degradation</keyword>
<dbReference type="PANTHER" id="PTHR28572:SF1">
    <property type="entry name" value="COILED-COIL DOMAIN-CONTAINING PROTEIN 103"/>
    <property type="match status" value="1"/>
</dbReference>
<dbReference type="PANTHER" id="PTHR28572">
    <property type="entry name" value="COILED-COIL DOMAIN-CONTAINING PROTEIN 103"/>
    <property type="match status" value="1"/>
</dbReference>
<gene>
    <name evidence="14" type="ORF">GOP47_0024613</name>
</gene>
<sequence>MNNHLGSMPAVPKHSRELQRAVEDDNRRKEIDSAKKHAAAQNVDYESFAALVSMAHIKPFERKRGQQGKSANHIRPLPAWSLDASGSLGSSASTLSEVSHLSKTGNLCMRAEQEDSLVAMGSSSLGLKAKRMTTDCFKREWRRFGTNFQKRLAFLLALSPDELPRIFKVELPPSVLSDVVEVLYWWKDFLPQRRANAAPVLLNSNSDAEGIPTGRVSDMSAGEDCPILQFFDGHHVVQILKSLCACGRFSLSLKLAGKRVLRVLWYGK</sequence>
<evidence type="ECO:0000256" key="8">
    <source>
        <dbReference type="ARBA" id="ARBA00023069"/>
    </source>
</evidence>
<keyword evidence="15" id="KW-1185">Reference proteome</keyword>
<dbReference type="GO" id="GO:0036157">
    <property type="term" value="C:outer dynein arm"/>
    <property type="evidence" value="ECO:0007669"/>
    <property type="project" value="InterPro"/>
</dbReference>
<dbReference type="GO" id="GO:0007368">
    <property type="term" value="P:determination of left/right symmetry"/>
    <property type="evidence" value="ECO:0007669"/>
    <property type="project" value="TreeGrafter"/>
</dbReference>
<dbReference type="EMBL" id="JABFUD020000024">
    <property type="protein sequence ID" value="KAI5060193.1"/>
    <property type="molecule type" value="Genomic_DNA"/>
</dbReference>
<feature type="domain" description="RNA-polymerase II-associated protein 3-like C-terminal" evidence="12">
    <location>
        <begin position="136"/>
        <end position="258"/>
    </location>
</feature>
<reference evidence="14" key="1">
    <citation type="submission" date="2021-01" db="EMBL/GenBank/DDBJ databases">
        <title>Adiantum capillus-veneris genome.</title>
        <authorList>
            <person name="Fang Y."/>
            <person name="Liao Q."/>
        </authorList>
    </citation>
    <scope>NUCLEOTIDE SEQUENCE</scope>
    <source>
        <strain evidence="14">H3</strain>
        <tissue evidence="14">Leaf</tissue>
    </source>
</reference>
<comment type="subcellular location">
    <subcellularLocation>
        <location evidence="2">Cell projection</location>
        <location evidence="2">Cilium</location>
        <location evidence="2">Flagellum</location>
    </subcellularLocation>
    <subcellularLocation>
        <location evidence="3">Cytoplasm</location>
    </subcellularLocation>
</comment>
<proteinExistence type="inferred from homology"/>
<name>A0A9D4U2F3_ADICA</name>
<evidence type="ECO:0000313" key="14">
    <source>
        <dbReference type="EMBL" id="KAI5060193.1"/>
    </source>
</evidence>
<comment type="caution">
    <text evidence="14">The sequence shown here is derived from an EMBL/GenBank/DDBJ whole genome shotgun (WGS) entry which is preliminary data.</text>
</comment>
<dbReference type="AlphaFoldDB" id="A0A9D4U2F3"/>
<evidence type="ECO:0000256" key="11">
    <source>
        <dbReference type="SAM" id="MobiDB-lite"/>
    </source>
</evidence>